<protein>
    <submittedName>
        <fullName evidence="1">Uncharacterized protein</fullName>
    </submittedName>
</protein>
<dbReference type="AlphaFoldDB" id="A0A0L8N4M6"/>
<accession>A0A0L8N4M6</accession>
<comment type="caution">
    <text evidence="1">The sequence shown here is derived from an EMBL/GenBank/DDBJ whole genome shotgun (WGS) entry which is preliminary data.</text>
</comment>
<dbReference type="RefSeq" id="WP_053168037.1">
    <property type="nucleotide sequence ID" value="NZ_LGUV01000003.1"/>
</dbReference>
<proteinExistence type="predicted"/>
<sequence length="245" mass="25648">MSTHSSDDPTTAAPAAVAPAAAALSRSASAAFARLGGEDDQQVWSDLCHQESVDEDSFLALPHLTAIATGRAPGEPQEAVLMAGLIASAADEEHTARYAGEVSALLPVARRLLDAATGHPPTFVYLLQCVLAFEGERVWSAGRLEGLFVQEYEIECPHCTSELFIAFGDYGTFAAAGDYVTADPARAELLPADPATLGPLPARLHRAASRAGHAQVALGLTYLFGRATCPDCGAAFAVAEQVEER</sequence>
<dbReference type="Proteomes" id="UP000037084">
    <property type="component" value="Unassembled WGS sequence"/>
</dbReference>
<reference evidence="2" key="1">
    <citation type="submission" date="2015-07" db="EMBL/GenBank/DDBJ databases">
        <authorList>
            <consortium name="Consortium for Microbial Forensics and Genomics (microFORGE)"/>
            <person name="Knight B.M."/>
            <person name="Roberts D.P."/>
            <person name="Lin D."/>
            <person name="Hari K."/>
            <person name="Fletcher J."/>
            <person name="Melcher U."/>
            <person name="Blagden T."/>
            <person name="Winegar R.A."/>
        </authorList>
    </citation>
    <scope>NUCLEOTIDE SEQUENCE [LARGE SCALE GENOMIC DNA]</scope>
    <source>
        <strain evidence="2">NRRL B-1447</strain>
    </source>
</reference>
<dbReference type="EMBL" id="LGUV01000003">
    <property type="protein sequence ID" value="KOG57558.1"/>
    <property type="molecule type" value="Genomic_DNA"/>
</dbReference>
<evidence type="ECO:0000313" key="2">
    <source>
        <dbReference type="Proteomes" id="UP000037084"/>
    </source>
</evidence>
<name>A0A0L8N4M6_STRVG</name>
<dbReference type="PATRIC" id="fig|1961.12.peg.764"/>
<dbReference type="OrthoDB" id="796912at2"/>
<organism evidence="1 2">
    <name type="scientific">Streptomyces virginiae</name>
    <name type="common">Streptomyces cinnamonensis</name>
    <dbReference type="NCBI Taxonomy" id="1961"/>
    <lineage>
        <taxon>Bacteria</taxon>
        <taxon>Bacillati</taxon>
        <taxon>Actinomycetota</taxon>
        <taxon>Actinomycetes</taxon>
        <taxon>Kitasatosporales</taxon>
        <taxon>Streptomycetaceae</taxon>
        <taxon>Streptomyces</taxon>
    </lineage>
</organism>
<evidence type="ECO:0000313" key="1">
    <source>
        <dbReference type="EMBL" id="KOG57558.1"/>
    </source>
</evidence>
<gene>
    <name evidence="1" type="ORF">ADK75_03635</name>
</gene>